<feature type="compositionally biased region" description="Polar residues" evidence="1">
    <location>
        <begin position="165"/>
        <end position="175"/>
    </location>
</feature>
<dbReference type="Proteomes" id="UP001151760">
    <property type="component" value="Unassembled WGS sequence"/>
</dbReference>
<comment type="caution">
    <text evidence="2">The sequence shown here is derived from an EMBL/GenBank/DDBJ whole genome shotgun (WGS) entry which is preliminary data.</text>
</comment>
<feature type="region of interest" description="Disordered" evidence="1">
    <location>
        <begin position="157"/>
        <end position="214"/>
    </location>
</feature>
<gene>
    <name evidence="2" type="ORF">Tco_0907555</name>
</gene>
<reference evidence="2" key="2">
    <citation type="submission" date="2022-01" db="EMBL/GenBank/DDBJ databases">
        <authorList>
            <person name="Yamashiro T."/>
            <person name="Shiraishi A."/>
            <person name="Satake H."/>
            <person name="Nakayama K."/>
        </authorList>
    </citation>
    <scope>NUCLEOTIDE SEQUENCE</scope>
</reference>
<reference evidence="2" key="1">
    <citation type="journal article" date="2022" name="Int. J. Mol. Sci.">
        <title>Draft Genome of Tanacetum Coccineum: Genomic Comparison of Closely Related Tanacetum-Family Plants.</title>
        <authorList>
            <person name="Yamashiro T."/>
            <person name="Shiraishi A."/>
            <person name="Nakayama K."/>
            <person name="Satake H."/>
        </authorList>
    </citation>
    <scope>NUCLEOTIDE SEQUENCE</scope>
</reference>
<evidence type="ECO:0000313" key="2">
    <source>
        <dbReference type="EMBL" id="GJT27280.1"/>
    </source>
</evidence>
<accession>A0ABQ5CKS6</accession>
<dbReference type="EMBL" id="BQNB010014364">
    <property type="protein sequence ID" value="GJT27280.1"/>
    <property type="molecule type" value="Genomic_DNA"/>
</dbReference>
<sequence>MHNDIMAVGSRDRPPMLAREDMLSGIKPAVAIDEAVPEHTICKTYKNTTHEKHAYFDDEAEAIQMIISGIGYDIYSIVDACTTAKEIWIAIERDKESIESYYSRFYKMMNEIVRNKLEVATMQVNVQFLQQLQQEWNANPLALVAVAQHYLDEYNQAPKSHKTHAPSSRPTSSYRSHAPTRTKGKEIAKPVTPPSKFASNKDNDPKQAQKDKEM</sequence>
<evidence type="ECO:0000313" key="3">
    <source>
        <dbReference type="Proteomes" id="UP001151760"/>
    </source>
</evidence>
<evidence type="ECO:0000256" key="1">
    <source>
        <dbReference type="SAM" id="MobiDB-lite"/>
    </source>
</evidence>
<feature type="compositionally biased region" description="Basic and acidic residues" evidence="1">
    <location>
        <begin position="199"/>
        <end position="214"/>
    </location>
</feature>
<proteinExistence type="predicted"/>
<protein>
    <recommendedName>
        <fullName evidence="4">Gag protein</fullName>
    </recommendedName>
</protein>
<keyword evidence="3" id="KW-1185">Reference proteome</keyword>
<evidence type="ECO:0008006" key="4">
    <source>
        <dbReference type="Google" id="ProtNLM"/>
    </source>
</evidence>
<name>A0ABQ5CKS6_9ASTR</name>
<organism evidence="2 3">
    <name type="scientific">Tanacetum coccineum</name>
    <dbReference type="NCBI Taxonomy" id="301880"/>
    <lineage>
        <taxon>Eukaryota</taxon>
        <taxon>Viridiplantae</taxon>
        <taxon>Streptophyta</taxon>
        <taxon>Embryophyta</taxon>
        <taxon>Tracheophyta</taxon>
        <taxon>Spermatophyta</taxon>
        <taxon>Magnoliopsida</taxon>
        <taxon>eudicotyledons</taxon>
        <taxon>Gunneridae</taxon>
        <taxon>Pentapetalae</taxon>
        <taxon>asterids</taxon>
        <taxon>campanulids</taxon>
        <taxon>Asterales</taxon>
        <taxon>Asteraceae</taxon>
        <taxon>Asteroideae</taxon>
        <taxon>Anthemideae</taxon>
        <taxon>Anthemidinae</taxon>
        <taxon>Tanacetum</taxon>
    </lineage>
</organism>